<dbReference type="Gene3D" id="3.40.630.40">
    <property type="entry name" value="Zn-dependent exopeptidases"/>
    <property type="match status" value="1"/>
</dbReference>
<dbReference type="InterPro" id="IPR036582">
    <property type="entry name" value="Mao_N_sf"/>
</dbReference>
<evidence type="ECO:0000313" key="3">
    <source>
        <dbReference type="EMBL" id="QTL97097.1"/>
    </source>
</evidence>
<dbReference type="CDD" id="cd02696">
    <property type="entry name" value="MurNAc-LAA"/>
    <property type="match status" value="1"/>
</dbReference>
<dbReference type="GO" id="GO:0008745">
    <property type="term" value="F:N-acetylmuramoyl-L-alanine amidase activity"/>
    <property type="evidence" value="ECO:0007669"/>
    <property type="project" value="InterPro"/>
</dbReference>
<feature type="domain" description="MurNAc-LAA" evidence="2">
    <location>
        <begin position="621"/>
        <end position="732"/>
    </location>
</feature>
<dbReference type="GO" id="GO:0030288">
    <property type="term" value="C:outer membrane-bounded periplasmic space"/>
    <property type="evidence" value="ECO:0007669"/>
    <property type="project" value="TreeGrafter"/>
</dbReference>
<dbReference type="AlphaFoldDB" id="A0A8A7KDX8"/>
<keyword evidence="4" id="KW-1185">Reference proteome</keyword>
<dbReference type="EMBL" id="CP046640">
    <property type="protein sequence ID" value="QTL97097.1"/>
    <property type="molecule type" value="Genomic_DNA"/>
</dbReference>
<sequence>MPKNIALLTAFLLIAILIAAAGTLQAGDMHIYINGQDYFDKFETKLIDGCLMVKARSLADILGAEINWFKAIKTIHLKKDDTKLKMMADNPYIQVNDKTYKTEHQPTMLKGSSYLPLKEVIEHLGYLYQENGKDIYINKPSSYVKGISWQKSGQQLLLELDKISPYRINKTDDPKKIVLELDQTALSPDFKDDLSNKNFYLKIEKVANRARLRLSIISKYPIPFQRDMGIDEDGNKLLINFLPSITAIDWKNNRLKITANGDMRRPEILLLQNPKRMVLDIPGLMLNNFDLNIEKNDWIEDVRVSQFKYDPVTLRVVLDLVEDKQMELVQDNSSNTMILKPADLSEVRDLKFENSILSFITDQSTNPDLFFLEKPDRLVINLINTVRGDNFPDKIDVKGELITAVRTAKFNEETVRIVADMTRESAYKLEQKQLSNGKFKHIIKFENGFNKLVLTDSTTKTDISFDFLRQANYEVKRLSYPDRLVVDIQGIGGISQEELPEPLGLIEGIRIGQFSSEPQVSRVTFDLTDYHGHKVISMNPDSSINITLIKGAAEPVTGKNVIVIDAGHGGFDPGAIGPSGLKEKDVTLSIALKVQSLLESEGYDIVLTREQDNFISLKERVDIANEIKARLFVSIHANASNSRYADGTETYLAPDKPAENKLLARVLQRELSNSLKRKNRGILKDNFYVIKYTEMPSALVEVAFISNPHEESLLSSDFFLEKAARAISKGIKSYLDNVRQGDEGVDE</sequence>
<protein>
    <submittedName>
        <fullName evidence="3">AMIN domain-containing protein</fullName>
    </submittedName>
</protein>
<dbReference type="Pfam" id="PF07833">
    <property type="entry name" value="Cu_amine_oxidN1"/>
    <property type="match status" value="1"/>
</dbReference>
<dbReference type="PANTHER" id="PTHR30404:SF0">
    <property type="entry name" value="N-ACETYLMURAMOYL-L-ALANINE AMIDASE AMIC"/>
    <property type="match status" value="1"/>
</dbReference>
<dbReference type="GO" id="GO:0009253">
    <property type="term" value="P:peptidoglycan catabolic process"/>
    <property type="evidence" value="ECO:0007669"/>
    <property type="project" value="InterPro"/>
</dbReference>
<dbReference type="InterPro" id="IPR012854">
    <property type="entry name" value="Cu_amine_oxidase-like_N"/>
</dbReference>
<dbReference type="RefSeq" id="WP_230868752.1">
    <property type="nucleotide sequence ID" value="NZ_CP046640.1"/>
</dbReference>
<dbReference type="Pfam" id="PF11741">
    <property type="entry name" value="AMIN"/>
    <property type="match status" value="3"/>
</dbReference>
<proteinExistence type="predicted"/>
<dbReference type="SMART" id="SM00646">
    <property type="entry name" value="Ami_3"/>
    <property type="match status" value="1"/>
</dbReference>
<dbReference type="Gene3D" id="2.60.40.3500">
    <property type="match status" value="2"/>
</dbReference>
<organism evidence="3 4">
    <name type="scientific">Iocasia fonsfrigidae</name>
    <dbReference type="NCBI Taxonomy" id="2682810"/>
    <lineage>
        <taxon>Bacteria</taxon>
        <taxon>Bacillati</taxon>
        <taxon>Bacillota</taxon>
        <taxon>Clostridia</taxon>
        <taxon>Halanaerobiales</taxon>
        <taxon>Halanaerobiaceae</taxon>
        <taxon>Iocasia</taxon>
    </lineage>
</organism>
<reference evidence="3" key="1">
    <citation type="submission" date="2019-12" db="EMBL/GenBank/DDBJ databases">
        <authorList>
            <person name="zhang j."/>
            <person name="sun C.M."/>
        </authorList>
    </citation>
    <scope>NUCLEOTIDE SEQUENCE</scope>
    <source>
        <strain evidence="3">NS-1</strain>
    </source>
</reference>
<dbReference type="Proteomes" id="UP000665020">
    <property type="component" value="Chromosome"/>
</dbReference>
<dbReference type="Gene3D" id="3.30.457.10">
    <property type="entry name" value="Copper amine oxidase-like, N-terminal domain"/>
    <property type="match status" value="1"/>
</dbReference>
<keyword evidence="1" id="KW-0378">Hydrolase</keyword>
<dbReference type="Pfam" id="PF01520">
    <property type="entry name" value="Amidase_3"/>
    <property type="match status" value="1"/>
</dbReference>
<dbReference type="SUPFAM" id="SSF53187">
    <property type="entry name" value="Zn-dependent exopeptidases"/>
    <property type="match status" value="1"/>
</dbReference>
<dbReference type="InterPro" id="IPR050695">
    <property type="entry name" value="N-acetylmuramoyl_amidase_3"/>
</dbReference>
<name>A0A8A7KDX8_9FIRM</name>
<dbReference type="SUPFAM" id="SSF55383">
    <property type="entry name" value="Copper amine oxidase, domain N"/>
    <property type="match status" value="1"/>
</dbReference>
<dbReference type="InterPro" id="IPR002508">
    <property type="entry name" value="MurNAc-LAA_cat"/>
</dbReference>
<dbReference type="KEGG" id="ifn:GM661_03440"/>
<dbReference type="PANTHER" id="PTHR30404">
    <property type="entry name" value="N-ACETYLMURAMOYL-L-ALANINE AMIDASE"/>
    <property type="match status" value="1"/>
</dbReference>
<accession>A0A8A7KDX8</accession>
<evidence type="ECO:0000259" key="2">
    <source>
        <dbReference type="SMART" id="SM00646"/>
    </source>
</evidence>
<dbReference type="InterPro" id="IPR021731">
    <property type="entry name" value="AMIN_dom"/>
</dbReference>
<gene>
    <name evidence="3" type="ORF">GM661_03440</name>
</gene>
<evidence type="ECO:0000256" key="1">
    <source>
        <dbReference type="ARBA" id="ARBA00022801"/>
    </source>
</evidence>
<evidence type="ECO:0000313" key="4">
    <source>
        <dbReference type="Proteomes" id="UP000665020"/>
    </source>
</evidence>